<proteinExistence type="predicted"/>
<dbReference type="InterPro" id="IPR029058">
    <property type="entry name" value="AB_hydrolase_fold"/>
</dbReference>
<dbReference type="Proteomes" id="UP000237983">
    <property type="component" value="Unassembled WGS sequence"/>
</dbReference>
<accession>A0A2T0VGR7</accession>
<protein>
    <submittedName>
        <fullName evidence="2">Pimeloyl-ACP methyl ester carboxylesterase</fullName>
    </submittedName>
</protein>
<dbReference type="PRINTS" id="PR00412">
    <property type="entry name" value="EPOXHYDRLASE"/>
</dbReference>
<dbReference type="AlphaFoldDB" id="A0A2T0VGR7"/>
<keyword evidence="3" id="KW-1185">Reference proteome</keyword>
<dbReference type="EMBL" id="PVTL01000002">
    <property type="protein sequence ID" value="PRY69361.1"/>
    <property type="molecule type" value="Genomic_DNA"/>
</dbReference>
<dbReference type="RefSeq" id="WP_106210103.1">
    <property type="nucleotide sequence ID" value="NZ_PVTL01000002.1"/>
</dbReference>
<sequence length="269" mass="28689">MRFVDADGLGIAYERVGDGPPLVFAHGAASDGRIWKPQLDGLSDEFTVVAWDEPGAGRSSDLPNDFGLADVADGLATVVMTLDGGPAHVAGQSWGGTVVLELYRRHPQLVATLILIDTYAGWKGSLSTDEVRARSADARTMLAAPDGEFTPTIPGLFADGPPPESLALLAAIAADIRPSSLRFQLAIMAETDLRELLPTIAVPTLLIWGQRDTRSPLYVAHQFEDAISDATLVVIDGAGHESPLERPQQVNAAIRKFCRAHPPQQPSRG</sequence>
<evidence type="ECO:0000313" key="2">
    <source>
        <dbReference type="EMBL" id="PRY69361.1"/>
    </source>
</evidence>
<dbReference type="PRINTS" id="PR00111">
    <property type="entry name" value="ABHYDROLASE"/>
</dbReference>
<dbReference type="InterPro" id="IPR000073">
    <property type="entry name" value="AB_hydrolase_1"/>
</dbReference>
<reference evidence="2 3" key="1">
    <citation type="submission" date="2018-03" db="EMBL/GenBank/DDBJ databases">
        <title>Genomic Encyclopedia of Type Strains, Phase III (KMG-III): the genomes of soil and plant-associated and newly described type strains.</title>
        <authorList>
            <person name="Whitman W."/>
        </authorList>
    </citation>
    <scope>NUCLEOTIDE SEQUENCE [LARGE SCALE GENOMIC DNA]</scope>
    <source>
        <strain evidence="2 3">CGMCC 1.12484</strain>
    </source>
</reference>
<dbReference type="InterPro" id="IPR050266">
    <property type="entry name" value="AB_hydrolase_sf"/>
</dbReference>
<dbReference type="OrthoDB" id="63519at2"/>
<evidence type="ECO:0000313" key="3">
    <source>
        <dbReference type="Proteomes" id="UP000237983"/>
    </source>
</evidence>
<evidence type="ECO:0000259" key="1">
    <source>
        <dbReference type="Pfam" id="PF12697"/>
    </source>
</evidence>
<name>A0A2T0VGR7_9MICO</name>
<gene>
    <name evidence="2" type="ORF">B0I08_10233</name>
</gene>
<dbReference type="GO" id="GO:0003824">
    <property type="term" value="F:catalytic activity"/>
    <property type="evidence" value="ECO:0007669"/>
    <property type="project" value="InterPro"/>
</dbReference>
<dbReference type="InterPro" id="IPR000639">
    <property type="entry name" value="Epox_hydrolase-like"/>
</dbReference>
<organism evidence="2 3">
    <name type="scientific">Glaciihabitans tibetensis</name>
    <dbReference type="NCBI Taxonomy" id="1266600"/>
    <lineage>
        <taxon>Bacteria</taxon>
        <taxon>Bacillati</taxon>
        <taxon>Actinomycetota</taxon>
        <taxon>Actinomycetes</taxon>
        <taxon>Micrococcales</taxon>
        <taxon>Microbacteriaceae</taxon>
        <taxon>Glaciihabitans</taxon>
    </lineage>
</organism>
<dbReference type="Pfam" id="PF12697">
    <property type="entry name" value="Abhydrolase_6"/>
    <property type="match status" value="1"/>
</dbReference>
<dbReference type="Gene3D" id="3.40.50.1820">
    <property type="entry name" value="alpha/beta hydrolase"/>
    <property type="match status" value="1"/>
</dbReference>
<feature type="domain" description="AB hydrolase-1" evidence="1">
    <location>
        <begin position="22"/>
        <end position="253"/>
    </location>
</feature>
<dbReference type="SUPFAM" id="SSF53474">
    <property type="entry name" value="alpha/beta-Hydrolases"/>
    <property type="match status" value="1"/>
</dbReference>
<dbReference type="PANTHER" id="PTHR43798">
    <property type="entry name" value="MONOACYLGLYCEROL LIPASE"/>
    <property type="match status" value="1"/>
</dbReference>
<comment type="caution">
    <text evidence="2">The sequence shown here is derived from an EMBL/GenBank/DDBJ whole genome shotgun (WGS) entry which is preliminary data.</text>
</comment>